<gene>
    <name evidence="3" type="ORF">HNP37_002204</name>
</gene>
<evidence type="ECO:0000256" key="1">
    <source>
        <dbReference type="SAM" id="SignalP"/>
    </source>
</evidence>
<keyword evidence="1" id="KW-0732">Signal</keyword>
<dbReference type="InterPro" id="IPR046235">
    <property type="entry name" value="DUF6268"/>
</dbReference>
<reference evidence="3 4" key="1">
    <citation type="submission" date="2020-08" db="EMBL/GenBank/DDBJ databases">
        <title>Functional genomics of gut bacteria from endangered species of beetles.</title>
        <authorList>
            <person name="Carlos-Shanley C."/>
        </authorList>
    </citation>
    <scope>NUCLEOTIDE SEQUENCE [LARGE SCALE GENOMIC DNA]</scope>
    <source>
        <strain evidence="3 4">S00142</strain>
    </source>
</reference>
<sequence>MLKKIVFLLLITAAGNCIAQDKELIDINYSTAKLKYNDTTSQSGMLNAKFRVPLYYNDGNIFMASVDYRHVTLSSFPEYYSGPLQGASLLLLYNRKISDKNSIALIARFGLFSDFKKAHSRDFQYGFGINYDIKYSEEFKTGFGFFYARQFFGNQIVPFMNIDWKIGEKWRLTGRLPIKEKLLYQFSAKISAGIELALENSSYRLTENEAENNFIKITDCAALAKFEYKFSKSWQLNLAGGVGLIQRYEIYDESSDGSWSIFTIALNKKEKPLQEIKSRGFTGQIGISYNLF</sequence>
<accession>A0A7W7IX16</accession>
<organism evidence="3 4">
    <name type="scientific">Flavobacterium nitrogenifigens</name>
    <dbReference type="NCBI Taxonomy" id="1617283"/>
    <lineage>
        <taxon>Bacteria</taxon>
        <taxon>Pseudomonadati</taxon>
        <taxon>Bacteroidota</taxon>
        <taxon>Flavobacteriia</taxon>
        <taxon>Flavobacteriales</taxon>
        <taxon>Flavobacteriaceae</taxon>
        <taxon>Flavobacterium</taxon>
    </lineage>
</organism>
<feature type="domain" description="DUF6268" evidence="2">
    <location>
        <begin position="37"/>
        <end position="254"/>
    </location>
</feature>
<comment type="caution">
    <text evidence="3">The sequence shown here is derived from an EMBL/GenBank/DDBJ whole genome shotgun (WGS) entry which is preliminary data.</text>
</comment>
<protein>
    <recommendedName>
        <fullName evidence="2">DUF6268 domain-containing protein</fullName>
    </recommendedName>
</protein>
<dbReference type="Proteomes" id="UP000561681">
    <property type="component" value="Unassembled WGS sequence"/>
</dbReference>
<proteinExistence type="predicted"/>
<dbReference type="SUPFAM" id="SSF56935">
    <property type="entry name" value="Porins"/>
    <property type="match status" value="1"/>
</dbReference>
<dbReference type="Pfam" id="PF19783">
    <property type="entry name" value="DUF6268"/>
    <property type="match status" value="1"/>
</dbReference>
<feature type="signal peptide" evidence="1">
    <location>
        <begin position="1"/>
        <end position="19"/>
    </location>
</feature>
<feature type="chain" id="PRO_5030524479" description="DUF6268 domain-containing protein" evidence="1">
    <location>
        <begin position="20"/>
        <end position="292"/>
    </location>
</feature>
<keyword evidence="4" id="KW-1185">Reference proteome</keyword>
<evidence type="ECO:0000313" key="3">
    <source>
        <dbReference type="EMBL" id="MBB4802131.1"/>
    </source>
</evidence>
<dbReference type="RefSeq" id="WP_184161375.1">
    <property type="nucleotide sequence ID" value="NZ_JACHLD010000003.1"/>
</dbReference>
<dbReference type="AlphaFoldDB" id="A0A7W7IX16"/>
<dbReference type="EMBL" id="JACHLD010000003">
    <property type="protein sequence ID" value="MBB4802131.1"/>
    <property type="molecule type" value="Genomic_DNA"/>
</dbReference>
<name>A0A7W7IX16_9FLAO</name>
<evidence type="ECO:0000259" key="2">
    <source>
        <dbReference type="Pfam" id="PF19783"/>
    </source>
</evidence>
<evidence type="ECO:0000313" key="4">
    <source>
        <dbReference type="Proteomes" id="UP000561681"/>
    </source>
</evidence>